<feature type="transmembrane region" description="Helical" evidence="1">
    <location>
        <begin position="21"/>
        <end position="46"/>
    </location>
</feature>
<keyword evidence="1" id="KW-1133">Transmembrane helix</keyword>
<accession>A0A231HCZ0</accession>
<keyword evidence="1" id="KW-0812">Transmembrane</keyword>
<gene>
    <name evidence="2" type="ORF">B7C42_01538</name>
</gene>
<dbReference type="AlphaFoldDB" id="A0A231HCZ0"/>
<feature type="transmembrane region" description="Helical" evidence="1">
    <location>
        <begin position="122"/>
        <end position="144"/>
    </location>
</feature>
<protein>
    <submittedName>
        <fullName evidence="2">Uncharacterized protein</fullName>
    </submittedName>
</protein>
<proteinExistence type="predicted"/>
<sequence length="169" mass="17608">MAYPYMQPAYAPPAPKPGGGTAITAGVSALLQGIALTVFSVLGAIATRQDRRSGYGSTEDLVALIIFGSLSSLFLVGAILLLCRRKSGRFIVVAVTSLVLLVVPVFPVVAAIGGGVEKSDVVGFAVMLALLFTVELPTLVCAAMSSTGRWIAARTVKTHVPPPPVYPYY</sequence>
<reference evidence="2 3" key="1">
    <citation type="submission" date="2017-07" db="EMBL/GenBank/DDBJ databases">
        <title>First draft Genome Sequence of Nocardia cerradoensis isolated from human infection.</title>
        <authorList>
            <person name="Carrasco G."/>
        </authorList>
    </citation>
    <scope>NUCLEOTIDE SEQUENCE [LARGE SCALE GENOMIC DNA]</scope>
    <source>
        <strain evidence="2 3">CNM20130759</strain>
    </source>
</reference>
<dbReference type="RefSeq" id="WP_094024741.1">
    <property type="nucleotide sequence ID" value="NZ_NGAF01000002.1"/>
</dbReference>
<dbReference type="Proteomes" id="UP000215506">
    <property type="component" value="Unassembled WGS sequence"/>
</dbReference>
<feature type="transmembrane region" description="Helical" evidence="1">
    <location>
        <begin position="61"/>
        <end position="83"/>
    </location>
</feature>
<organism evidence="2 3">
    <name type="scientific">Nocardia cerradoensis</name>
    <dbReference type="NCBI Taxonomy" id="85688"/>
    <lineage>
        <taxon>Bacteria</taxon>
        <taxon>Bacillati</taxon>
        <taxon>Actinomycetota</taxon>
        <taxon>Actinomycetes</taxon>
        <taxon>Mycobacteriales</taxon>
        <taxon>Nocardiaceae</taxon>
        <taxon>Nocardia</taxon>
    </lineage>
</organism>
<keyword evidence="3" id="KW-1185">Reference proteome</keyword>
<feature type="transmembrane region" description="Helical" evidence="1">
    <location>
        <begin position="90"/>
        <end position="116"/>
    </location>
</feature>
<evidence type="ECO:0000313" key="2">
    <source>
        <dbReference type="EMBL" id="OXR46567.1"/>
    </source>
</evidence>
<comment type="caution">
    <text evidence="2">The sequence shown here is derived from an EMBL/GenBank/DDBJ whole genome shotgun (WGS) entry which is preliminary data.</text>
</comment>
<name>A0A231HCZ0_9NOCA</name>
<keyword evidence="1" id="KW-0472">Membrane</keyword>
<dbReference type="EMBL" id="NGAF01000002">
    <property type="protein sequence ID" value="OXR46567.1"/>
    <property type="molecule type" value="Genomic_DNA"/>
</dbReference>
<evidence type="ECO:0000313" key="3">
    <source>
        <dbReference type="Proteomes" id="UP000215506"/>
    </source>
</evidence>
<evidence type="ECO:0000256" key="1">
    <source>
        <dbReference type="SAM" id="Phobius"/>
    </source>
</evidence>